<dbReference type="Proteomes" id="UP000499080">
    <property type="component" value="Unassembled WGS sequence"/>
</dbReference>
<comment type="caution">
    <text evidence="1">The sequence shown here is derived from an EMBL/GenBank/DDBJ whole genome shotgun (WGS) entry which is preliminary data.</text>
</comment>
<protein>
    <submittedName>
        <fullName evidence="1">Uncharacterized protein</fullName>
    </submittedName>
</protein>
<sequence>MARAQFTLTMPLRDGKITLYPGSTYLRYATECNVQCECLLHGGVVTGGQVAYGETSVLEDNGAKYKLPHTRRTDFIPRINISNLQSEKSVLYGTESIVADAHCSRFSLQYRQSTPRTTCHANANKFRFK</sequence>
<evidence type="ECO:0000313" key="2">
    <source>
        <dbReference type="Proteomes" id="UP000499080"/>
    </source>
</evidence>
<proteinExistence type="predicted"/>
<name>A0A4Y2TKS3_ARAVE</name>
<feature type="non-terminal residue" evidence="1">
    <location>
        <position position="129"/>
    </location>
</feature>
<reference evidence="1 2" key="1">
    <citation type="journal article" date="2019" name="Sci. Rep.">
        <title>Orb-weaving spider Araneus ventricosus genome elucidates the spidroin gene catalogue.</title>
        <authorList>
            <person name="Kono N."/>
            <person name="Nakamura H."/>
            <person name="Ohtoshi R."/>
            <person name="Moran D.A.P."/>
            <person name="Shinohara A."/>
            <person name="Yoshida Y."/>
            <person name="Fujiwara M."/>
            <person name="Mori M."/>
            <person name="Tomita M."/>
            <person name="Arakawa K."/>
        </authorList>
    </citation>
    <scope>NUCLEOTIDE SEQUENCE [LARGE SCALE GENOMIC DNA]</scope>
</reference>
<dbReference type="EMBL" id="BGPR01029453">
    <property type="protein sequence ID" value="GBO01233.1"/>
    <property type="molecule type" value="Genomic_DNA"/>
</dbReference>
<organism evidence="1 2">
    <name type="scientific">Araneus ventricosus</name>
    <name type="common">Orbweaver spider</name>
    <name type="synonym">Epeira ventricosa</name>
    <dbReference type="NCBI Taxonomy" id="182803"/>
    <lineage>
        <taxon>Eukaryota</taxon>
        <taxon>Metazoa</taxon>
        <taxon>Ecdysozoa</taxon>
        <taxon>Arthropoda</taxon>
        <taxon>Chelicerata</taxon>
        <taxon>Arachnida</taxon>
        <taxon>Araneae</taxon>
        <taxon>Araneomorphae</taxon>
        <taxon>Entelegynae</taxon>
        <taxon>Araneoidea</taxon>
        <taxon>Araneidae</taxon>
        <taxon>Araneus</taxon>
    </lineage>
</organism>
<dbReference type="AlphaFoldDB" id="A0A4Y2TKS3"/>
<keyword evidence="2" id="KW-1185">Reference proteome</keyword>
<accession>A0A4Y2TKS3</accession>
<evidence type="ECO:0000313" key="1">
    <source>
        <dbReference type="EMBL" id="GBO01233.1"/>
    </source>
</evidence>
<gene>
    <name evidence="1" type="ORF">AVEN_83353_1</name>
</gene>